<evidence type="ECO:0000256" key="5">
    <source>
        <dbReference type="ARBA" id="ARBA00021006"/>
    </source>
</evidence>
<evidence type="ECO:0000256" key="7">
    <source>
        <dbReference type="ARBA" id="ARBA00022660"/>
    </source>
</evidence>
<dbReference type="PANTHER" id="PTHR43507:SF20">
    <property type="entry name" value="NADH-UBIQUINONE OXIDOREDUCTASE CHAIN 4"/>
    <property type="match status" value="1"/>
</dbReference>
<feature type="transmembrane region" description="Helical" evidence="17">
    <location>
        <begin position="222"/>
        <end position="243"/>
    </location>
</feature>
<dbReference type="CTD" id="4538"/>
<dbReference type="InterPro" id="IPR003918">
    <property type="entry name" value="NADH_UbQ_OxRdtase"/>
</dbReference>
<keyword evidence="10 17" id="KW-0249">Electron transport</keyword>
<keyword evidence="8 17" id="KW-0812">Transmembrane</keyword>
<comment type="function">
    <text evidence="17">Core subunit of the mitochondrial membrane respiratory chain NADH dehydrogenase (Complex I) which catalyzes electron transfer from NADH through the respiratory chain, using ubiquinone as an electron acceptor. Essential for the catalytic activity and assembly of complex I.</text>
</comment>
<feature type="transmembrane region" description="Helical" evidence="17">
    <location>
        <begin position="308"/>
        <end position="328"/>
    </location>
</feature>
<accession>A9X4G1</accession>
<evidence type="ECO:0000256" key="12">
    <source>
        <dbReference type="ARBA" id="ARBA00023027"/>
    </source>
</evidence>
<evidence type="ECO:0000256" key="17">
    <source>
        <dbReference type="RuleBase" id="RU003297"/>
    </source>
</evidence>
<feature type="transmembrane region" description="Helical" evidence="17">
    <location>
        <begin position="284"/>
        <end position="302"/>
    </location>
</feature>
<dbReference type="EMBL" id="DQ343649">
    <property type="protein sequence ID" value="ABC55926.1"/>
    <property type="molecule type" value="Genomic_DNA"/>
</dbReference>
<keyword evidence="15 17" id="KW-0472">Membrane</keyword>
<sequence>MLKIILPTLLLIPTTLILKPKNLFPKTTTISFILALLSLQWLKQPTGPKLFSYPLLDVDHISAPLLTLSYWLLPLTIMASQSSLSKEPISRQRLFLTAVTTLHALTMLTFSSSSLTLMYIAFEATLIPTMILITRWGHQAERLTAGSYFMMYTLLSSMPLLISILFIDHTLLAPTLFFFPTQNFNPPHWQNTTLWIACMLAFLVKMPMYGLHLWLPKAHVEAPIAGSMVLAAILLKMGGYGMIRILQALPPMKTDTFIILLIISLWGMIMTNTTCMQQTDLKSLIAYSSIGHMCLVITAILIQSPWGLTGAMLLMIAHGFTSSLLFCLTNMSYERTHTRLLILTKGIHMTLPLFTTWWLLAGLTNIALPPSINFSGEISILSSSFNWSNLTMIHLGLGILITATYTLNMFSLTQFGKPSHSQKLKQAPHSREHLISTLHLLPLLLLSLKPELVI</sequence>
<gene>
    <name evidence="20" type="primary">ND4</name>
</gene>
<dbReference type="EC" id="7.1.1.2" evidence="4 17"/>
<keyword evidence="7 17" id="KW-0679">Respiratory chain</keyword>
<organism evidence="20">
    <name type="scientific">Indotyphlops braminus</name>
    <name type="common">Brahminy blind snake</name>
    <dbReference type="NCBI Taxonomy" id="51846"/>
    <lineage>
        <taxon>Eukaryota</taxon>
        <taxon>Metazoa</taxon>
        <taxon>Chordata</taxon>
        <taxon>Craniata</taxon>
        <taxon>Vertebrata</taxon>
        <taxon>Euteleostomi</taxon>
        <taxon>Lepidosauria</taxon>
        <taxon>Squamata</taxon>
        <taxon>Bifurcata</taxon>
        <taxon>Unidentata</taxon>
        <taxon>Episquamata</taxon>
        <taxon>Toxicofera</taxon>
        <taxon>Serpentes</taxon>
        <taxon>Typhlopoidea</taxon>
        <taxon>Typhlopidae</taxon>
        <taxon>Indotyphlops</taxon>
    </lineage>
</organism>
<evidence type="ECO:0000256" key="13">
    <source>
        <dbReference type="ARBA" id="ARBA00023075"/>
    </source>
</evidence>
<protein>
    <recommendedName>
        <fullName evidence="5 17">NADH-ubiquinone oxidoreductase chain 4</fullName>
        <ecNumber evidence="4 17">7.1.1.2</ecNumber>
    </recommendedName>
</protein>
<dbReference type="RefSeq" id="YP_001648392.1">
    <property type="nucleotide sequence ID" value="NC_010196.1"/>
</dbReference>
<dbReference type="Pfam" id="PF00361">
    <property type="entry name" value="Proton_antipo_M"/>
    <property type="match status" value="1"/>
</dbReference>
<keyword evidence="13 17" id="KW-0830">Ubiquinone</keyword>
<comment type="similarity">
    <text evidence="3 17">Belongs to the complex I subunit 4 family.</text>
</comment>
<feature type="transmembrane region" description="Helical" evidence="17">
    <location>
        <begin position="192"/>
        <end position="215"/>
    </location>
</feature>
<evidence type="ECO:0000256" key="11">
    <source>
        <dbReference type="ARBA" id="ARBA00022989"/>
    </source>
</evidence>
<keyword evidence="6 17" id="KW-0813">Transport</keyword>
<dbReference type="GeneID" id="5846231"/>
<keyword evidence="12 17" id="KW-0520">NAD</keyword>
<dbReference type="GO" id="GO:0048039">
    <property type="term" value="F:ubiquinone binding"/>
    <property type="evidence" value="ECO:0007669"/>
    <property type="project" value="TreeGrafter"/>
</dbReference>
<comment type="function">
    <text evidence="1">Core subunit of the mitochondrial membrane respiratory chain NADH dehydrogenase (Complex I) that is believed to belong to the minimal assembly required for catalysis. Complex I functions in the transfer of electrons from NADH to the respiratory chain. The immediate electron acceptor for the enzyme is believed to be ubiquinone.</text>
</comment>
<feature type="transmembrane region" description="Helical" evidence="17">
    <location>
        <begin position="117"/>
        <end position="137"/>
    </location>
</feature>
<dbReference type="GO" id="GO:0015990">
    <property type="term" value="P:electron transport coupled proton transport"/>
    <property type="evidence" value="ECO:0007669"/>
    <property type="project" value="TreeGrafter"/>
</dbReference>
<evidence type="ECO:0000313" key="20">
    <source>
        <dbReference type="EMBL" id="ABC55926.1"/>
    </source>
</evidence>
<feature type="transmembrane region" description="Helical" evidence="17">
    <location>
        <begin position="392"/>
        <end position="412"/>
    </location>
</feature>
<feature type="domain" description="NADH:quinone oxidoreductase/Mrp antiporter transmembrane" evidence="18">
    <location>
        <begin position="112"/>
        <end position="401"/>
    </location>
</feature>
<evidence type="ECO:0000256" key="2">
    <source>
        <dbReference type="ARBA" id="ARBA00004225"/>
    </source>
</evidence>
<keyword evidence="14 17" id="KW-0496">Mitochondrion</keyword>
<dbReference type="InterPro" id="IPR010227">
    <property type="entry name" value="NADH_Q_OxRdtase_chainM/4"/>
</dbReference>
<keyword evidence="11 17" id="KW-1133">Transmembrane helix</keyword>
<dbReference type="PRINTS" id="PR01437">
    <property type="entry name" value="NUOXDRDTASE4"/>
</dbReference>
<reference evidence="20" key="1">
    <citation type="journal article" date="2008" name="BMC Genomics">
        <title>Evolution of the mitochondrial genome in snakes: gene rearrangements and phylogenetic relationships.</title>
        <authorList>
            <person name="Yan J."/>
            <person name="Li H."/>
            <person name="Zhou K."/>
        </authorList>
    </citation>
    <scope>NUCLEOTIDE SEQUENCE</scope>
</reference>
<feature type="transmembrane region" description="Helical" evidence="17">
    <location>
        <begin position="255"/>
        <end position="272"/>
    </location>
</feature>
<evidence type="ECO:0000256" key="1">
    <source>
        <dbReference type="ARBA" id="ARBA00003257"/>
    </source>
</evidence>
<dbReference type="GO" id="GO:0003954">
    <property type="term" value="F:NADH dehydrogenase activity"/>
    <property type="evidence" value="ECO:0007669"/>
    <property type="project" value="TreeGrafter"/>
</dbReference>
<dbReference type="InterPro" id="IPR000260">
    <property type="entry name" value="NADH4_N"/>
</dbReference>
<dbReference type="GO" id="GO:0008137">
    <property type="term" value="F:NADH dehydrogenase (ubiquinone) activity"/>
    <property type="evidence" value="ECO:0007669"/>
    <property type="project" value="UniProtKB-UniRule"/>
</dbReference>
<evidence type="ECO:0000256" key="16">
    <source>
        <dbReference type="ARBA" id="ARBA00049551"/>
    </source>
</evidence>
<dbReference type="NCBIfam" id="TIGR01972">
    <property type="entry name" value="NDH_I_M"/>
    <property type="match status" value="1"/>
</dbReference>
<evidence type="ECO:0000259" key="18">
    <source>
        <dbReference type="Pfam" id="PF00361"/>
    </source>
</evidence>
<comment type="catalytic activity">
    <reaction evidence="16 17">
        <text>a ubiquinone + NADH + 5 H(+)(in) = a ubiquinol + NAD(+) + 4 H(+)(out)</text>
        <dbReference type="Rhea" id="RHEA:29091"/>
        <dbReference type="Rhea" id="RHEA-COMP:9565"/>
        <dbReference type="Rhea" id="RHEA-COMP:9566"/>
        <dbReference type="ChEBI" id="CHEBI:15378"/>
        <dbReference type="ChEBI" id="CHEBI:16389"/>
        <dbReference type="ChEBI" id="CHEBI:17976"/>
        <dbReference type="ChEBI" id="CHEBI:57540"/>
        <dbReference type="ChEBI" id="CHEBI:57945"/>
        <dbReference type="EC" id="7.1.1.2"/>
    </reaction>
</comment>
<name>A9X4G1_9SAUR</name>
<geneLocation type="mitochondrion" evidence="20"/>
<feature type="transmembrane region" description="Helical" evidence="17">
    <location>
        <begin position="149"/>
        <end position="172"/>
    </location>
</feature>
<dbReference type="InterPro" id="IPR001750">
    <property type="entry name" value="ND/Mrp_TM"/>
</dbReference>
<evidence type="ECO:0000256" key="15">
    <source>
        <dbReference type="ARBA" id="ARBA00023136"/>
    </source>
</evidence>
<evidence type="ECO:0000256" key="9">
    <source>
        <dbReference type="ARBA" id="ARBA00022967"/>
    </source>
</evidence>
<evidence type="ECO:0000256" key="3">
    <source>
        <dbReference type="ARBA" id="ARBA00009025"/>
    </source>
</evidence>
<comment type="subcellular location">
    <subcellularLocation>
        <location evidence="2 17">Mitochondrion membrane</location>
        <topology evidence="2 17">Multi-pass membrane protein</topology>
    </subcellularLocation>
</comment>
<dbReference type="Pfam" id="PF01059">
    <property type="entry name" value="Oxidored_q5_N"/>
    <property type="match status" value="1"/>
</dbReference>
<feature type="domain" description="NADH:ubiquinone oxidoreductase chain 4 N-terminal" evidence="19">
    <location>
        <begin position="1"/>
        <end position="109"/>
    </location>
</feature>
<evidence type="ECO:0000256" key="8">
    <source>
        <dbReference type="ARBA" id="ARBA00022692"/>
    </source>
</evidence>
<evidence type="ECO:0000256" key="4">
    <source>
        <dbReference type="ARBA" id="ARBA00012944"/>
    </source>
</evidence>
<evidence type="ECO:0000256" key="6">
    <source>
        <dbReference type="ARBA" id="ARBA00022448"/>
    </source>
</evidence>
<dbReference type="GO" id="GO:0042773">
    <property type="term" value="P:ATP synthesis coupled electron transport"/>
    <property type="evidence" value="ECO:0007669"/>
    <property type="project" value="InterPro"/>
</dbReference>
<evidence type="ECO:0000256" key="14">
    <source>
        <dbReference type="ARBA" id="ARBA00023128"/>
    </source>
</evidence>
<evidence type="ECO:0000259" key="19">
    <source>
        <dbReference type="Pfam" id="PF01059"/>
    </source>
</evidence>
<evidence type="ECO:0000256" key="10">
    <source>
        <dbReference type="ARBA" id="ARBA00022982"/>
    </source>
</evidence>
<proteinExistence type="inferred from homology"/>
<keyword evidence="9" id="KW-1278">Translocase</keyword>
<feature type="transmembrane region" description="Helical" evidence="17">
    <location>
        <begin position="340"/>
        <end position="360"/>
    </location>
</feature>
<dbReference type="AlphaFoldDB" id="A9X4G1"/>
<dbReference type="PANTHER" id="PTHR43507">
    <property type="entry name" value="NADH-UBIQUINONE OXIDOREDUCTASE CHAIN 4"/>
    <property type="match status" value="1"/>
</dbReference>
<dbReference type="GO" id="GO:0031966">
    <property type="term" value="C:mitochondrial membrane"/>
    <property type="evidence" value="ECO:0007669"/>
    <property type="project" value="UniProtKB-SubCell"/>
</dbReference>